<dbReference type="RefSeq" id="WP_100712424.1">
    <property type="nucleotide sequence ID" value="NZ_NPDY01000001.1"/>
</dbReference>
<proteinExistence type="predicted"/>
<dbReference type="Proteomes" id="UP000231962">
    <property type="component" value="Unassembled WGS sequence"/>
</dbReference>
<dbReference type="Proteomes" id="UP000231990">
    <property type="component" value="Unassembled WGS sequence"/>
</dbReference>
<dbReference type="OrthoDB" id="9787654at2"/>
<gene>
    <name evidence="2" type="ORF">CH360_02770</name>
    <name evidence="3" type="ORF">CH373_02770</name>
</gene>
<sequence length="250" mass="27867">MSIFDAHFHIIDPRFPLVPNHGYLPDPFPISDYQPWVQKLGINGGVVVSGSFQAFDQTYLIDALKTLGKNYVGVTQISVHTADSEIFELAKAGVKGIRFNVKRGGSESLARIRELANRVYDLVGWHAELYIDAKEIDEFLFKLFISLPKISIDHLGLSKEGLPTMIKLAENGVKIKATGFGRVDFDVPIALRMFAKADPTSLMFGTDLPSTRSRIPFSEKDLETIQEVFEGELLDDVLGNNARKFYGVES</sequence>
<keyword evidence="4" id="KW-1185">Reference proteome</keyword>
<feature type="domain" description="Amidohydrolase-related" evidence="1">
    <location>
        <begin position="5"/>
        <end position="247"/>
    </location>
</feature>
<accession>A0A2M9ZSD0</accession>
<evidence type="ECO:0000313" key="3">
    <source>
        <dbReference type="EMBL" id="PJZ74972.1"/>
    </source>
</evidence>
<dbReference type="GO" id="GO:0016787">
    <property type="term" value="F:hydrolase activity"/>
    <property type="evidence" value="ECO:0007669"/>
    <property type="project" value="UniProtKB-KW"/>
</dbReference>
<evidence type="ECO:0000313" key="4">
    <source>
        <dbReference type="Proteomes" id="UP000231962"/>
    </source>
</evidence>
<dbReference type="PANTHER" id="PTHR35563:SF2">
    <property type="entry name" value="BARREL METAL-DEPENDENT HYDROLASE, PUTATIVE (AFU_ORTHOLOGUE AFUA_1G16240)-RELATED"/>
    <property type="match status" value="1"/>
</dbReference>
<dbReference type="Gene3D" id="3.20.20.140">
    <property type="entry name" value="Metal-dependent hydrolases"/>
    <property type="match status" value="1"/>
</dbReference>
<dbReference type="Pfam" id="PF04909">
    <property type="entry name" value="Amidohydro_2"/>
    <property type="match status" value="1"/>
</dbReference>
<dbReference type="AlphaFoldDB" id="A0A2M9ZSD0"/>
<keyword evidence="3" id="KW-0378">Hydrolase</keyword>
<dbReference type="PANTHER" id="PTHR35563">
    <property type="entry name" value="BARREL METAL-DEPENDENT HYDROLASE, PUTATIVE (AFU_ORTHOLOGUE AFUA_1G16240)-RELATED"/>
    <property type="match status" value="1"/>
</dbReference>
<dbReference type="InterPro" id="IPR032466">
    <property type="entry name" value="Metal_Hydrolase"/>
</dbReference>
<reference evidence="4 5" key="1">
    <citation type="submission" date="2017-07" db="EMBL/GenBank/DDBJ databases">
        <title>Leptospira spp. isolated from tropical soils.</title>
        <authorList>
            <person name="Thibeaux R."/>
            <person name="Iraola G."/>
            <person name="Ferres I."/>
            <person name="Bierque E."/>
            <person name="Girault D."/>
            <person name="Soupe-Gilbert M.-E."/>
            <person name="Picardeau M."/>
            <person name="Goarant C."/>
        </authorList>
    </citation>
    <scope>NUCLEOTIDE SEQUENCE [LARGE SCALE GENOMIC DNA]</scope>
    <source>
        <strain evidence="3 5">FH1-B-B1</strain>
        <strain evidence="2 4">FH1-B-C1</strain>
    </source>
</reference>
<dbReference type="InterPro" id="IPR052358">
    <property type="entry name" value="Aro_Compnd_Degr_Hydrolases"/>
</dbReference>
<comment type="caution">
    <text evidence="3">The sequence shown here is derived from an EMBL/GenBank/DDBJ whole genome shotgun (WGS) entry which is preliminary data.</text>
</comment>
<evidence type="ECO:0000313" key="2">
    <source>
        <dbReference type="EMBL" id="PJZ71438.1"/>
    </source>
</evidence>
<evidence type="ECO:0000259" key="1">
    <source>
        <dbReference type="Pfam" id="PF04909"/>
    </source>
</evidence>
<organism evidence="3 5">
    <name type="scientific">Leptospira perolatii</name>
    <dbReference type="NCBI Taxonomy" id="2023191"/>
    <lineage>
        <taxon>Bacteria</taxon>
        <taxon>Pseudomonadati</taxon>
        <taxon>Spirochaetota</taxon>
        <taxon>Spirochaetia</taxon>
        <taxon>Leptospirales</taxon>
        <taxon>Leptospiraceae</taxon>
        <taxon>Leptospira</taxon>
    </lineage>
</organism>
<dbReference type="SUPFAM" id="SSF51556">
    <property type="entry name" value="Metallo-dependent hydrolases"/>
    <property type="match status" value="1"/>
</dbReference>
<dbReference type="EMBL" id="NPDZ01000001">
    <property type="protein sequence ID" value="PJZ74972.1"/>
    <property type="molecule type" value="Genomic_DNA"/>
</dbReference>
<dbReference type="EMBL" id="NPDY01000001">
    <property type="protein sequence ID" value="PJZ71438.1"/>
    <property type="molecule type" value="Genomic_DNA"/>
</dbReference>
<evidence type="ECO:0000313" key="5">
    <source>
        <dbReference type="Proteomes" id="UP000231990"/>
    </source>
</evidence>
<protein>
    <submittedName>
        <fullName evidence="3">2-pyrone-4,6-dicarboxylate hydrolase</fullName>
    </submittedName>
</protein>
<dbReference type="InterPro" id="IPR006680">
    <property type="entry name" value="Amidohydro-rel"/>
</dbReference>
<name>A0A2M9ZSD0_9LEPT</name>